<comment type="caution">
    <text evidence="2">The sequence shown here is derived from an EMBL/GenBank/DDBJ whole genome shotgun (WGS) entry which is preliminary data.</text>
</comment>
<evidence type="ECO:0000313" key="2">
    <source>
        <dbReference type="EMBL" id="GBM32099.1"/>
    </source>
</evidence>
<dbReference type="AlphaFoldDB" id="A0A4Y2EUW5"/>
<dbReference type="Proteomes" id="UP000499080">
    <property type="component" value="Unassembled WGS sequence"/>
</dbReference>
<accession>A0A4Y2EUW5</accession>
<reference evidence="2 3" key="1">
    <citation type="journal article" date="2019" name="Sci. Rep.">
        <title>Orb-weaving spider Araneus ventricosus genome elucidates the spidroin gene catalogue.</title>
        <authorList>
            <person name="Kono N."/>
            <person name="Nakamura H."/>
            <person name="Ohtoshi R."/>
            <person name="Moran D.A.P."/>
            <person name="Shinohara A."/>
            <person name="Yoshida Y."/>
            <person name="Fujiwara M."/>
            <person name="Mori M."/>
            <person name="Tomita M."/>
            <person name="Arakawa K."/>
        </authorList>
    </citation>
    <scope>NUCLEOTIDE SEQUENCE [LARGE SCALE GENOMIC DNA]</scope>
</reference>
<gene>
    <name evidence="2" type="ORF">AVEN_11893_1</name>
</gene>
<feature type="non-terminal residue" evidence="2">
    <location>
        <position position="55"/>
    </location>
</feature>
<feature type="compositionally biased region" description="Polar residues" evidence="1">
    <location>
        <begin position="1"/>
        <end position="20"/>
    </location>
</feature>
<feature type="region of interest" description="Disordered" evidence="1">
    <location>
        <begin position="1"/>
        <end position="26"/>
    </location>
</feature>
<sequence>MITTQIEPLPSPNRSGQRVRSSMAAEHSEEFSRATFTLRKKSHLASSWLGFLRSS</sequence>
<evidence type="ECO:0000313" key="3">
    <source>
        <dbReference type="Proteomes" id="UP000499080"/>
    </source>
</evidence>
<keyword evidence="3" id="KW-1185">Reference proteome</keyword>
<name>A0A4Y2EUW5_ARAVE</name>
<organism evidence="2 3">
    <name type="scientific">Araneus ventricosus</name>
    <name type="common">Orbweaver spider</name>
    <name type="synonym">Epeira ventricosa</name>
    <dbReference type="NCBI Taxonomy" id="182803"/>
    <lineage>
        <taxon>Eukaryota</taxon>
        <taxon>Metazoa</taxon>
        <taxon>Ecdysozoa</taxon>
        <taxon>Arthropoda</taxon>
        <taxon>Chelicerata</taxon>
        <taxon>Arachnida</taxon>
        <taxon>Araneae</taxon>
        <taxon>Araneomorphae</taxon>
        <taxon>Entelegynae</taxon>
        <taxon>Araneoidea</taxon>
        <taxon>Araneidae</taxon>
        <taxon>Araneus</taxon>
    </lineage>
</organism>
<protein>
    <submittedName>
        <fullName evidence="2">Uncharacterized protein</fullName>
    </submittedName>
</protein>
<proteinExistence type="predicted"/>
<dbReference type="EMBL" id="BGPR01000699">
    <property type="protein sequence ID" value="GBM32099.1"/>
    <property type="molecule type" value="Genomic_DNA"/>
</dbReference>
<evidence type="ECO:0000256" key="1">
    <source>
        <dbReference type="SAM" id="MobiDB-lite"/>
    </source>
</evidence>